<evidence type="ECO:0000313" key="9">
    <source>
        <dbReference type="EMBL" id="MBG6137638.1"/>
    </source>
</evidence>
<evidence type="ECO:0000313" key="10">
    <source>
        <dbReference type="Proteomes" id="UP000622552"/>
    </source>
</evidence>
<dbReference type="SMART" id="SM01130">
    <property type="entry name" value="DHDPS"/>
    <property type="match status" value="1"/>
</dbReference>
<comment type="caution">
    <text evidence="9">The sequence shown here is derived from an EMBL/GenBank/DDBJ whole genome shotgun (WGS) entry which is preliminary data.</text>
</comment>
<dbReference type="InterPro" id="IPR017655">
    <property type="entry name" value="Dehydro-deoxyglucarate_dehyd"/>
</dbReference>
<evidence type="ECO:0000256" key="7">
    <source>
        <dbReference type="PIRSR" id="PIRSR001365-1"/>
    </source>
</evidence>
<evidence type="ECO:0000256" key="5">
    <source>
        <dbReference type="HAMAP-Rule" id="MF_00694"/>
    </source>
</evidence>
<dbReference type="Gene3D" id="3.20.20.70">
    <property type="entry name" value="Aldolase class I"/>
    <property type="match status" value="1"/>
</dbReference>
<dbReference type="SUPFAM" id="SSF51569">
    <property type="entry name" value="Aldolase"/>
    <property type="match status" value="1"/>
</dbReference>
<sequence length="303" mass="31227">MLPDGLLSFPLTPFTAGDRVDLAAYREHLEQQLAGGPGALFVACGTGEFGALSPAEYREVVRAAVETVAGRVPVFAGAGGGPAVAREFAVAAAENGADGLLLLPPYLVTGPPAGYLGYVEHVAAGTDLPLIVYQRANARLTSATAVALLDLPTVIGIKDGIGDVDAFLRIVTAVRASGHPRAEAFGFLNGLPTAELSAQAYRAIGVPSYSSAVFCFAPRIALAFHAAVHADDTATTRRLIAEFYAPFAELRDEVPGYAVALVKAGARLGGLDLGGVRPPLLDPTGPHVARLAEILDNGHKAVA</sequence>
<gene>
    <name evidence="9" type="ORF">IW245_003832</name>
</gene>
<dbReference type="EC" id="4.2.1.41" evidence="5"/>
<dbReference type="PANTHER" id="PTHR12128">
    <property type="entry name" value="DIHYDRODIPICOLINATE SYNTHASE"/>
    <property type="match status" value="1"/>
</dbReference>
<proteinExistence type="inferred from homology"/>
<dbReference type="RefSeq" id="WP_203787643.1">
    <property type="nucleotide sequence ID" value="NZ_BONS01000024.1"/>
</dbReference>
<dbReference type="Proteomes" id="UP000622552">
    <property type="component" value="Unassembled WGS sequence"/>
</dbReference>
<evidence type="ECO:0000256" key="3">
    <source>
        <dbReference type="ARBA" id="ARBA00007592"/>
    </source>
</evidence>
<dbReference type="HAMAP" id="MF_00694">
    <property type="entry name" value="KDGDH"/>
    <property type="match status" value="1"/>
</dbReference>
<accession>A0A8J7GSS6</accession>
<feature type="active site" description="Proton donor/acceptor" evidence="7">
    <location>
        <position position="133"/>
    </location>
</feature>
<comment type="similarity">
    <text evidence="3 5 6">Belongs to the DapA family.</text>
</comment>
<dbReference type="EMBL" id="JADOUF010000001">
    <property type="protein sequence ID" value="MBG6137638.1"/>
    <property type="molecule type" value="Genomic_DNA"/>
</dbReference>
<evidence type="ECO:0000256" key="6">
    <source>
        <dbReference type="PIRNR" id="PIRNR001365"/>
    </source>
</evidence>
<evidence type="ECO:0000256" key="8">
    <source>
        <dbReference type="PIRSR" id="PIRSR001365-2"/>
    </source>
</evidence>
<dbReference type="GO" id="GO:0047448">
    <property type="term" value="F:5-dehydro-4-deoxyglucarate dehydratase activity"/>
    <property type="evidence" value="ECO:0007669"/>
    <property type="project" value="UniProtKB-UniRule"/>
</dbReference>
<protein>
    <recommendedName>
        <fullName evidence="5">Probable 5-dehydro-4-deoxyglucarate dehydratase</fullName>
        <ecNumber evidence="5">4.2.1.41</ecNumber>
    </recommendedName>
    <alternativeName>
        <fullName evidence="5">5-keto-4-deoxy-glucarate dehydratase</fullName>
        <shortName evidence="5">KDGDH</shortName>
    </alternativeName>
</protein>
<evidence type="ECO:0000256" key="4">
    <source>
        <dbReference type="ARBA" id="ARBA00023239"/>
    </source>
</evidence>
<dbReference type="GO" id="GO:0008840">
    <property type="term" value="F:4-hydroxy-tetrahydrodipicolinate synthase activity"/>
    <property type="evidence" value="ECO:0007669"/>
    <property type="project" value="TreeGrafter"/>
</dbReference>
<keyword evidence="10" id="KW-1185">Reference proteome</keyword>
<dbReference type="PANTHER" id="PTHR12128:SF19">
    <property type="entry name" value="5-DEHYDRO-4-DEOXYGLUCARATE DEHYDRATASE 2-RELATED"/>
    <property type="match status" value="1"/>
</dbReference>
<dbReference type="AlphaFoldDB" id="A0A8J7GSS6"/>
<comment type="catalytic activity">
    <reaction evidence="1 5">
        <text>5-dehydro-4-deoxy-D-glucarate + H(+) = 2,5-dioxopentanoate + CO2 + H2O</text>
        <dbReference type="Rhea" id="RHEA:24608"/>
        <dbReference type="ChEBI" id="CHEBI:15377"/>
        <dbReference type="ChEBI" id="CHEBI:15378"/>
        <dbReference type="ChEBI" id="CHEBI:16526"/>
        <dbReference type="ChEBI" id="CHEBI:42819"/>
        <dbReference type="ChEBI" id="CHEBI:58136"/>
        <dbReference type="EC" id="4.2.1.41"/>
    </reaction>
</comment>
<evidence type="ECO:0000256" key="2">
    <source>
        <dbReference type="ARBA" id="ARBA00004983"/>
    </source>
</evidence>
<dbReference type="InterPro" id="IPR002220">
    <property type="entry name" value="DapA-like"/>
</dbReference>
<name>A0A8J7GSS6_9ACTN</name>
<dbReference type="InterPro" id="IPR013785">
    <property type="entry name" value="Aldolase_TIM"/>
</dbReference>
<feature type="binding site" evidence="8">
    <location>
        <position position="46"/>
    </location>
    <ligand>
        <name>pyruvate</name>
        <dbReference type="ChEBI" id="CHEBI:15361"/>
    </ligand>
</feature>
<dbReference type="UniPathway" id="UPA00564">
    <property type="reaction ID" value="UER00628"/>
</dbReference>
<evidence type="ECO:0000256" key="1">
    <source>
        <dbReference type="ARBA" id="ARBA00001446"/>
    </source>
</evidence>
<comment type="pathway">
    <text evidence="2 5">Carbohydrate acid metabolism; D-glucarate degradation; 2,5-dioxopentanoate from D-glucarate: step 2/2.</text>
</comment>
<organism evidence="9 10">
    <name type="scientific">Longispora fulva</name>
    <dbReference type="NCBI Taxonomy" id="619741"/>
    <lineage>
        <taxon>Bacteria</taxon>
        <taxon>Bacillati</taxon>
        <taxon>Actinomycetota</taxon>
        <taxon>Actinomycetes</taxon>
        <taxon>Micromonosporales</taxon>
        <taxon>Micromonosporaceae</taxon>
        <taxon>Longispora</taxon>
    </lineage>
</organism>
<feature type="active site" description="Schiff-base intermediate with substrate" evidence="7">
    <location>
        <position position="158"/>
    </location>
</feature>
<dbReference type="PIRSF" id="PIRSF001365">
    <property type="entry name" value="DHDPS"/>
    <property type="match status" value="1"/>
</dbReference>
<keyword evidence="4 5" id="KW-0456">Lyase</keyword>
<dbReference type="Pfam" id="PF00701">
    <property type="entry name" value="DHDPS"/>
    <property type="match status" value="1"/>
</dbReference>
<reference evidence="9" key="1">
    <citation type="submission" date="2020-11" db="EMBL/GenBank/DDBJ databases">
        <title>Sequencing the genomes of 1000 actinobacteria strains.</title>
        <authorList>
            <person name="Klenk H.-P."/>
        </authorList>
    </citation>
    <scope>NUCLEOTIDE SEQUENCE</scope>
    <source>
        <strain evidence="9">DSM 45356</strain>
    </source>
</reference>
<dbReference type="GO" id="GO:0042838">
    <property type="term" value="P:D-glucarate catabolic process"/>
    <property type="evidence" value="ECO:0007669"/>
    <property type="project" value="UniProtKB-UniRule"/>
</dbReference>
<dbReference type="NCBIfam" id="NF002958">
    <property type="entry name" value="PRK03620.1"/>
    <property type="match status" value="1"/>
</dbReference>